<evidence type="ECO:0000313" key="3">
    <source>
        <dbReference type="EMBL" id="PUZ28680.1"/>
    </source>
</evidence>
<keyword evidence="2" id="KW-0732">Signal</keyword>
<keyword evidence="4" id="KW-1185">Reference proteome</keyword>
<dbReference type="EMBL" id="QCYK01000001">
    <property type="protein sequence ID" value="PUZ28680.1"/>
    <property type="molecule type" value="Genomic_DNA"/>
</dbReference>
<evidence type="ECO:0000313" key="4">
    <source>
        <dbReference type="Proteomes" id="UP000244450"/>
    </source>
</evidence>
<sequence length="271" mass="30316">MKKIFFSIACCLPLFAHAQLADSTVRLVHVKGAVNFRDIGGYKTKDGKAVKWNKVYRSADVSHLTDADMDTLRQRHIRNVLDFRGVKESQAAPDHLPAGTAYLLLPAGSDSLPNAKQMQEAMKSGDKWMLDFYGNPQYLGPRYKAFFSMLLTMPRDEAMMYHCTGGRDRTGMATALLLYALGVPMETINADFTASNVYLQPMYGRMFQQMGAGMTPEQVEQMKQALELRPELLAAMFAGIKQHYGTVEHFMQAELGVGPKQVAQLKAMYLN</sequence>
<name>A0A2T7BM20_9BACT</name>
<protein>
    <recommendedName>
        <fullName evidence="5">Protein-tyrosine-phosphatase</fullName>
    </recommendedName>
</protein>
<dbReference type="GO" id="GO:0004721">
    <property type="term" value="F:phosphoprotein phosphatase activity"/>
    <property type="evidence" value="ECO:0007669"/>
    <property type="project" value="InterPro"/>
</dbReference>
<dbReference type="AlphaFoldDB" id="A0A2T7BM20"/>
<dbReference type="Pfam" id="PF13350">
    <property type="entry name" value="Y_phosphatase3"/>
    <property type="match status" value="1"/>
</dbReference>
<dbReference type="InterPro" id="IPR029021">
    <property type="entry name" value="Prot-tyrosine_phosphatase-like"/>
</dbReference>
<dbReference type="PANTHER" id="PTHR31126">
    <property type="entry name" value="TYROSINE-PROTEIN PHOSPHATASE"/>
    <property type="match status" value="1"/>
</dbReference>
<dbReference type="Proteomes" id="UP000244450">
    <property type="component" value="Unassembled WGS sequence"/>
</dbReference>
<organism evidence="3 4">
    <name type="scientific">Chitinophaga parva</name>
    <dbReference type="NCBI Taxonomy" id="2169414"/>
    <lineage>
        <taxon>Bacteria</taxon>
        <taxon>Pseudomonadati</taxon>
        <taxon>Bacteroidota</taxon>
        <taxon>Chitinophagia</taxon>
        <taxon>Chitinophagales</taxon>
        <taxon>Chitinophagaceae</taxon>
        <taxon>Chitinophaga</taxon>
    </lineage>
</organism>
<dbReference type="SUPFAM" id="SSF52799">
    <property type="entry name" value="(Phosphotyrosine protein) phosphatases II"/>
    <property type="match status" value="1"/>
</dbReference>
<evidence type="ECO:0000256" key="2">
    <source>
        <dbReference type="SAM" id="SignalP"/>
    </source>
</evidence>
<evidence type="ECO:0000256" key="1">
    <source>
        <dbReference type="ARBA" id="ARBA00009580"/>
    </source>
</evidence>
<dbReference type="PANTHER" id="PTHR31126:SF1">
    <property type="entry name" value="TYROSINE SPECIFIC PROTEIN PHOSPHATASES DOMAIN-CONTAINING PROTEIN"/>
    <property type="match status" value="1"/>
</dbReference>
<comment type="similarity">
    <text evidence="1">Belongs to the protein-tyrosine phosphatase family.</text>
</comment>
<evidence type="ECO:0008006" key="5">
    <source>
        <dbReference type="Google" id="ProtNLM"/>
    </source>
</evidence>
<comment type="caution">
    <text evidence="3">The sequence shown here is derived from an EMBL/GenBank/DDBJ whole genome shotgun (WGS) entry which is preliminary data.</text>
</comment>
<proteinExistence type="inferred from homology"/>
<accession>A0A2T7BM20</accession>
<dbReference type="OrthoDB" id="1188001at2"/>
<dbReference type="Gene3D" id="3.90.190.10">
    <property type="entry name" value="Protein tyrosine phosphatase superfamily"/>
    <property type="match status" value="1"/>
</dbReference>
<feature type="chain" id="PRO_5015736177" description="Protein-tyrosine-phosphatase" evidence="2">
    <location>
        <begin position="19"/>
        <end position="271"/>
    </location>
</feature>
<gene>
    <name evidence="3" type="ORF">DCC81_04130</name>
</gene>
<dbReference type="RefSeq" id="WP_108685319.1">
    <property type="nucleotide sequence ID" value="NZ_QCYK01000001.1"/>
</dbReference>
<reference evidence="3 4" key="1">
    <citation type="submission" date="2018-04" db="EMBL/GenBank/DDBJ databases">
        <title>Chitinophaga fuyangensis sp. nov., isolated from soil in a chemical factory.</title>
        <authorList>
            <person name="Chen K."/>
        </authorList>
    </citation>
    <scope>NUCLEOTIDE SEQUENCE [LARGE SCALE GENOMIC DNA]</scope>
    <source>
        <strain evidence="3 4">LY-1</strain>
    </source>
</reference>
<dbReference type="InterPro" id="IPR026893">
    <property type="entry name" value="Tyr/Ser_Pase_IphP-type"/>
</dbReference>
<feature type="signal peptide" evidence="2">
    <location>
        <begin position="1"/>
        <end position="18"/>
    </location>
</feature>